<protein>
    <submittedName>
        <fullName evidence="9">Putative transcriptional regulatory protein</fullName>
    </submittedName>
</protein>
<dbReference type="Gene3D" id="3.30.70.980">
    <property type="match status" value="2"/>
</dbReference>
<dbReference type="InterPro" id="IPR049083">
    <property type="entry name" value="TACO1_YebC_N"/>
</dbReference>
<dbReference type="Gene3D" id="1.10.10.200">
    <property type="match status" value="1"/>
</dbReference>
<evidence type="ECO:0000256" key="5">
    <source>
        <dbReference type="ARBA" id="ARBA00023125"/>
    </source>
</evidence>
<evidence type="ECO:0000256" key="3">
    <source>
        <dbReference type="ARBA" id="ARBA00022490"/>
    </source>
</evidence>
<dbReference type="PANTHER" id="PTHR12532:SF6">
    <property type="entry name" value="TRANSCRIPTIONAL REGULATORY PROTEIN YEBC-RELATED"/>
    <property type="match status" value="1"/>
</dbReference>
<evidence type="ECO:0000256" key="2">
    <source>
        <dbReference type="ARBA" id="ARBA00008724"/>
    </source>
</evidence>
<dbReference type="PANTHER" id="PTHR12532">
    <property type="entry name" value="TRANSLATIONAL ACTIVATOR OF CYTOCHROME C OXIDASE 1"/>
    <property type="match status" value="1"/>
</dbReference>
<dbReference type="GO" id="GO:0003677">
    <property type="term" value="F:DNA binding"/>
    <property type="evidence" value="ECO:0007669"/>
    <property type="project" value="UniProtKB-KW"/>
</dbReference>
<feature type="domain" description="TACO1/YebC-like N-terminal" evidence="8">
    <location>
        <begin position="5"/>
        <end position="76"/>
    </location>
</feature>
<dbReference type="HAMAP" id="MF_00693">
    <property type="entry name" value="Transcrip_reg_TACO1"/>
    <property type="match status" value="1"/>
</dbReference>
<evidence type="ECO:0000256" key="4">
    <source>
        <dbReference type="ARBA" id="ARBA00023015"/>
    </source>
</evidence>
<dbReference type="EMBL" id="VSSQ01002036">
    <property type="protein sequence ID" value="MPM12897.1"/>
    <property type="molecule type" value="Genomic_DNA"/>
</dbReference>
<keyword evidence="4" id="KW-0805">Transcription regulation</keyword>
<evidence type="ECO:0000259" key="8">
    <source>
        <dbReference type="Pfam" id="PF20772"/>
    </source>
</evidence>
<dbReference type="NCBIfam" id="NF009044">
    <property type="entry name" value="PRK12378.1"/>
    <property type="match status" value="1"/>
</dbReference>
<dbReference type="InterPro" id="IPR026564">
    <property type="entry name" value="Transcrip_reg_TACO1-like_dom3"/>
</dbReference>
<keyword evidence="6" id="KW-0804">Transcription</keyword>
<dbReference type="InterPro" id="IPR048300">
    <property type="entry name" value="TACO1_YebC-like_2nd/3rd_dom"/>
</dbReference>
<reference evidence="9" key="1">
    <citation type="submission" date="2019-08" db="EMBL/GenBank/DDBJ databases">
        <authorList>
            <person name="Kucharzyk K."/>
            <person name="Murdoch R.W."/>
            <person name="Higgins S."/>
            <person name="Loffler F."/>
        </authorList>
    </citation>
    <scope>NUCLEOTIDE SEQUENCE</scope>
</reference>
<evidence type="ECO:0000259" key="7">
    <source>
        <dbReference type="Pfam" id="PF01709"/>
    </source>
</evidence>
<dbReference type="AlphaFoldDB" id="A0A644XAD6"/>
<keyword evidence="5" id="KW-0238">DNA-binding</keyword>
<dbReference type="GO" id="GO:0005829">
    <property type="term" value="C:cytosol"/>
    <property type="evidence" value="ECO:0007669"/>
    <property type="project" value="TreeGrafter"/>
</dbReference>
<organism evidence="9">
    <name type="scientific">bioreactor metagenome</name>
    <dbReference type="NCBI Taxonomy" id="1076179"/>
    <lineage>
        <taxon>unclassified sequences</taxon>
        <taxon>metagenomes</taxon>
        <taxon>ecological metagenomes</taxon>
    </lineage>
</organism>
<dbReference type="InterPro" id="IPR017856">
    <property type="entry name" value="Integrase-like_N"/>
</dbReference>
<comment type="caution">
    <text evidence="9">The sequence shown here is derived from an EMBL/GenBank/DDBJ whole genome shotgun (WGS) entry which is preliminary data.</text>
</comment>
<dbReference type="NCBIfam" id="TIGR01033">
    <property type="entry name" value="YebC/PmpR family DNA-binding transcriptional regulator"/>
    <property type="match status" value="1"/>
</dbReference>
<dbReference type="Pfam" id="PF20772">
    <property type="entry name" value="TACO1_YebC_N"/>
    <property type="match status" value="1"/>
</dbReference>
<comment type="subcellular location">
    <subcellularLocation>
        <location evidence="1">Mitochondrion</location>
    </subcellularLocation>
</comment>
<dbReference type="Pfam" id="PF01709">
    <property type="entry name" value="Transcrip_reg"/>
    <property type="match status" value="1"/>
</dbReference>
<dbReference type="FunFam" id="3.30.70.980:FF:000002">
    <property type="entry name" value="Probable transcriptional regulatory protein YebC"/>
    <property type="match status" value="1"/>
</dbReference>
<dbReference type="SUPFAM" id="SSF75625">
    <property type="entry name" value="YebC-like"/>
    <property type="match status" value="1"/>
</dbReference>
<comment type="similarity">
    <text evidence="2">Belongs to the TACO1 family.</text>
</comment>
<dbReference type="FunFam" id="1.10.10.200:FF:000002">
    <property type="entry name" value="Probable transcriptional regulatory protein CLM62_37755"/>
    <property type="match status" value="1"/>
</dbReference>
<evidence type="ECO:0000313" key="9">
    <source>
        <dbReference type="EMBL" id="MPM12897.1"/>
    </source>
</evidence>
<dbReference type="GO" id="GO:0005739">
    <property type="term" value="C:mitochondrion"/>
    <property type="evidence" value="ECO:0007669"/>
    <property type="project" value="UniProtKB-SubCell"/>
</dbReference>
<proteinExistence type="inferred from homology"/>
<feature type="domain" description="TACO1/YebC-like second and third" evidence="7">
    <location>
        <begin position="82"/>
        <end position="238"/>
    </location>
</feature>
<gene>
    <name evidence="9" type="ORF">SDC9_59252</name>
</gene>
<keyword evidence="3" id="KW-0963">Cytoplasm</keyword>
<evidence type="ECO:0000256" key="6">
    <source>
        <dbReference type="ARBA" id="ARBA00023163"/>
    </source>
</evidence>
<dbReference type="NCBIfam" id="NF001030">
    <property type="entry name" value="PRK00110.1"/>
    <property type="match status" value="1"/>
</dbReference>
<name>A0A644XAD6_9ZZZZ</name>
<dbReference type="InterPro" id="IPR002876">
    <property type="entry name" value="Transcrip_reg_TACO1-like"/>
</dbReference>
<accession>A0A644XAD6</accession>
<dbReference type="InterPro" id="IPR029072">
    <property type="entry name" value="YebC-like"/>
</dbReference>
<sequence>MSGHSKWANIKHRKAAQDAKRGNLFQKLVKAVIIAAKEGGGDPAMNMRLKAAIDRAKAASVPNDNIIRGIKRGTGEIEGAQYEEITYEAYGPNGVAILIEVLTDNRNRAASEIRAVLTRNGGSLGEAGSVAWMFERKGTIEVSGKDLDEEALMTVALEAGAEDLEQQDEGYAVYTDPASLPDVRDALEKAGYSIERAETEMVPKNTVQISDPEKARKVLRLMDLLEENDDTQNVYGNFDIPDEIMESLEG</sequence>
<evidence type="ECO:0000256" key="1">
    <source>
        <dbReference type="ARBA" id="ARBA00004173"/>
    </source>
</evidence>